<dbReference type="InterPro" id="IPR001139">
    <property type="entry name" value="Glyco_hydro_30"/>
</dbReference>
<evidence type="ECO:0000256" key="3">
    <source>
        <dbReference type="ARBA" id="ARBA00012658"/>
    </source>
</evidence>
<dbReference type="InterPro" id="IPR033453">
    <property type="entry name" value="Glyco_hydro_30_TIM-barrel"/>
</dbReference>
<dbReference type="Gene3D" id="3.20.20.80">
    <property type="entry name" value="Glycosidases"/>
    <property type="match status" value="1"/>
</dbReference>
<evidence type="ECO:0000256" key="4">
    <source>
        <dbReference type="ARBA" id="ARBA00022729"/>
    </source>
</evidence>
<sequence>MRDWIKTSLGPTLSAAGMRRLILMVDDFNRDTLPWYPMPMLEDPDSSQYIDGTAVHWYSDKWVGPSVMDETHSFFPEKFLLYTEACEGWDVTGPESVSLGSWNRAENYVHSILENSNHHSTGWVDWNLALDMSGGPNWAGNYVDAPIIINAVDDEFYKQPTYYAMGHFSKFVLEGSVRVYSSVSGSDSLESVAFHDPSGATVIVLLNRGEDSLDISVLHGTDEYLNFQVPAKAVQTILYR</sequence>
<evidence type="ECO:0000313" key="9">
    <source>
        <dbReference type="EMBL" id="KAK7085837.1"/>
    </source>
</evidence>
<dbReference type="SUPFAM" id="SSF51445">
    <property type="entry name" value="(Trans)glycosidases"/>
    <property type="match status" value="1"/>
</dbReference>
<name>A0AAN9AG13_HALRR</name>
<dbReference type="GO" id="GO:0006680">
    <property type="term" value="P:glucosylceramide catabolic process"/>
    <property type="evidence" value="ECO:0007669"/>
    <property type="project" value="TreeGrafter"/>
</dbReference>
<dbReference type="InterPro" id="IPR017853">
    <property type="entry name" value="GH"/>
</dbReference>
<comment type="similarity">
    <text evidence="2 6">Belongs to the glycosyl hydrolase 30 family.</text>
</comment>
<feature type="domain" description="Glycosyl hydrolase family 30 beta sandwich" evidence="8">
    <location>
        <begin position="175"/>
        <end position="237"/>
    </location>
</feature>
<dbReference type="GO" id="GO:0004348">
    <property type="term" value="F:glucosylceramidase activity"/>
    <property type="evidence" value="ECO:0007669"/>
    <property type="project" value="UniProtKB-EC"/>
</dbReference>
<evidence type="ECO:0000313" key="10">
    <source>
        <dbReference type="Proteomes" id="UP001381693"/>
    </source>
</evidence>
<dbReference type="Pfam" id="PF17189">
    <property type="entry name" value="Glyco_hydro_30C"/>
    <property type="match status" value="1"/>
</dbReference>
<evidence type="ECO:0000256" key="6">
    <source>
        <dbReference type="RuleBase" id="RU361188"/>
    </source>
</evidence>
<proteinExistence type="inferred from homology"/>
<keyword evidence="5 6" id="KW-0378">Hydrolase</keyword>
<dbReference type="GO" id="GO:0016020">
    <property type="term" value="C:membrane"/>
    <property type="evidence" value="ECO:0007669"/>
    <property type="project" value="GOC"/>
</dbReference>
<keyword evidence="6" id="KW-0443">Lipid metabolism</keyword>
<keyword evidence="10" id="KW-1185">Reference proteome</keyword>
<dbReference type="EMBL" id="JAXCGZ010000543">
    <property type="protein sequence ID" value="KAK7085837.1"/>
    <property type="molecule type" value="Genomic_DNA"/>
</dbReference>
<feature type="domain" description="Glycosyl hydrolase family 30 TIM-barrel" evidence="7">
    <location>
        <begin position="2"/>
        <end position="172"/>
    </location>
</feature>
<dbReference type="AlphaFoldDB" id="A0AAN9AG13"/>
<evidence type="ECO:0000256" key="2">
    <source>
        <dbReference type="ARBA" id="ARBA00005382"/>
    </source>
</evidence>
<dbReference type="EC" id="3.2.1.45" evidence="3 6"/>
<reference evidence="9 10" key="1">
    <citation type="submission" date="2023-11" db="EMBL/GenBank/DDBJ databases">
        <title>Halocaridina rubra genome assembly.</title>
        <authorList>
            <person name="Smith C."/>
        </authorList>
    </citation>
    <scope>NUCLEOTIDE SEQUENCE [LARGE SCALE GENOMIC DNA]</scope>
    <source>
        <strain evidence="9">EP-1</strain>
        <tissue evidence="9">Whole</tissue>
    </source>
</reference>
<organism evidence="9 10">
    <name type="scientific">Halocaridina rubra</name>
    <name type="common">Hawaiian red shrimp</name>
    <dbReference type="NCBI Taxonomy" id="373956"/>
    <lineage>
        <taxon>Eukaryota</taxon>
        <taxon>Metazoa</taxon>
        <taxon>Ecdysozoa</taxon>
        <taxon>Arthropoda</taxon>
        <taxon>Crustacea</taxon>
        <taxon>Multicrustacea</taxon>
        <taxon>Malacostraca</taxon>
        <taxon>Eumalacostraca</taxon>
        <taxon>Eucarida</taxon>
        <taxon>Decapoda</taxon>
        <taxon>Pleocyemata</taxon>
        <taxon>Caridea</taxon>
        <taxon>Atyoidea</taxon>
        <taxon>Atyidae</taxon>
        <taxon>Halocaridina</taxon>
    </lineage>
</organism>
<comment type="caution">
    <text evidence="9">The sequence shown here is derived from an EMBL/GenBank/DDBJ whole genome shotgun (WGS) entry which is preliminary data.</text>
</comment>
<dbReference type="InterPro" id="IPR033452">
    <property type="entry name" value="GH30_C"/>
</dbReference>
<evidence type="ECO:0000259" key="7">
    <source>
        <dbReference type="Pfam" id="PF02055"/>
    </source>
</evidence>
<evidence type="ECO:0000256" key="1">
    <source>
        <dbReference type="ARBA" id="ARBA00001013"/>
    </source>
</evidence>
<gene>
    <name evidence="9" type="ORF">SK128_017034</name>
</gene>
<evidence type="ECO:0000256" key="5">
    <source>
        <dbReference type="ARBA" id="ARBA00022801"/>
    </source>
</evidence>
<dbReference type="PANTHER" id="PTHR11069">
    <property type="entry name" value="GLUCOSYLCERAMIDASE"/>
    <property type="match status" value="1"/>
</dbReference>
<dbReference type="PANTHER" id="PTHR11069:SF23">
    <property type="entry name" value="LYSOSOMAL ACID GLUCOSYLCERAMIDASE"/>
    <property type="match status" value="1"/>
</dbReference>
<comment type="catalytic activity">
    <reaction evidence="1">
        <text>a beta-D-glucosyl-(1&lt;-&gt;1')-N-acylsphing-4-enine + H2O = an N-acylsphing-4-enine + D-glucose</text>
        <dbReference type="Rhea" id="RHEA:13269"/>
        <dbReference type="ChEBI" id="CHEBI:4167"/>
        <dbReference type="ChEBI" id="CHEBI:15377"/>
        <dbReference type="ChEBI" id="CHEBI:22801"/>
        <dbReference type="ChEBI" id="CHEBI:52639"/>
        <dbReference type="EC" id="3.2.1.45"/>
    </reaction>
    <physiologicalReaction direction="left-to-right" evidence="1">
        <dbReference type="Rhea" id="RHEA:13270"/>
    </physiologicalReaction>
</comment>
<dbReference type="Pfam" id="PF02055">
    <property type="entry name" value="Glyco_hydro_30"/>
    <property type="match status" value="1"/>
</dbReference>
<accession>A0AAN9AG13</accession>
<evidence type="ECO:0000259" key="8">
    <source>
        <dbReference type="Pfam" id="PF17189"/>
    </source>
</evidence>
<dbReference type="Proteomes" id="UP001381693">
    <property type="component" value="Unassembled WGS sequence"/>
</dbReference>
<keyword evidence="4" id="KW-0732">Signal</keyword>
<keyword evidence="6" id="KW-0746">Sphingolipid metabolism</keyword>
<protein>
    <recommendedName>
        <fullName evidence="3 6">Glucosylceramidase</fullName>
        <ecNumber evidence="3 6">3.2.1.45</ecNumber>
    </recommendedName>
</protein>
<keyword evidence="6" id="KW-0326">Glycosidase</keyword>